<evidence type="ECO:0000256" key="1">
    <source>
        <dbReference type="SAM" id="MobiDB-lite"/>
    </source>
</evidence>
<dbReference type="Proteomes" id="UP000030747">
    <property type="component" value="Unassembled WGS sequence"/>
</dbReference>
<evidence type="ECO:0000313" key="2">
    <source>
        <dbReference type="EMBL" id="CDJ38709.1"/>
    </source>
</evidence>
<dbReference type="RefSeq" id="XP_013229465.1">
    <property type="nucleotide sequence ID" value="XM_013374011.1"/>
</dbReference>
<feature type="non-terminal residue" evidence="2">
    <location>
        <position position="116"/>
    </location>
</feature>
<organism evidence="2 3">
    <name type="scientific">Eimeria tenella</name>
    <name type="common">Coccidian parasite</name>
    <dbReference type="NCBI Taxonomy" id="5802"/>
    <lineage>
        <taxon>Eukaryota</taxon>
        <taxon>Sar</taxon>
        <taxon>Alveolata</taxon>
        <taxon>Apicomplexa</taxon>
        <taxon>Conoidasida</taxon>
        <taxon>Coccidia</taxon>
        <taxon>Eucoccidiorida</taxon>
        <taxon>Eimeriorina</taxon>
        <taxon>Eimeriidae</taxon>
        <taxon>Eimeria</taxon>
    </lineage>
</organism>
<dbReference type="GeneID" id="25256762"/>
<reference evidence="2" key="1">
    <citation type="submission" date="2013-10" db="EMBL/GenBank/DDBJ databases">
        <title>Genomic analysis of the causative agents of coccidiosis in chickens.</title>
        <authorList>
            <person name="Reid A.J."/>
            <person name="Blake D."/>
            <person name="Billington K."/>
            <person name="Browne H."/>
            <person name="Dunn M."/>
            <person name="Hung S."/>
            <person name="Kawahara F."/>
            <person name="Miranda-Saavedra D."/>
            <person name="Mourier T."/>
            <person name="Nagra H."/>
            <person name="Otto T.D."/>
            <person name="Rawlings N."/>
            <person name="Sanchez A."/>
            <person name="Sanders M."/>
            <person name="Subramaniam C."/>
            <person name="Tay Y."/>
            <person name="Dear P."/>
            <person name="Doerig C."/>
            <person name="Gruber A."/>
            <person name="Parkinson J."/>
            <person name="Shirley M."/>
            <person name="Wan K.L."/>
            <person name="Berriman M."/>
            <person name="Tomley F."/>
            <person name="Pain A."/>
        </authorList>
    </citation>
    <scope>NUCLEOTIDE SEQUENCE [LARGE SCALE GENOMIC DNA]</scope>
    <source>
        <strain evidence="2">Houghton</strain>
    </source>
</reference>
<reference evidence="2" key="2">
    <citation type="submission" date="2013-10" db="EMBL/GenBank/DDBJ databases">
        <authorList>
            <person name="Aslett M."/>
        </authorList>
    </citation>
    <scope>NUCLEOTIDE SEQUENCE [LARGE SCALE GENOMIC DNA]</scope>
    <source>
        <strain evidence="2">Houghton</strain>
    </source>
</reference>
<feature type="region of interest" description="Disordered" evidence="1">
    <location>
        <begin position="97"/>
        <end position="116"/>
    </location>
</feature>
<evidence type="ECO:0000313" key="3">
    <source>
        <dbReference type="Proteomes" id="UP000030747"/>
    </source>
</evidence>
<sequence length="116" mass="12368">KVRSKVQRQGGPQGAVQRSKDLLLQLAEGDPELLQHSSFQQQQPLQLPLQCCAVGGLVLQRQHQTKCCAAAQTLGAPGGPFADPRAVQDGHCQVYRHPSHVSSSSSAEAPLHVSSI</sequence>
<accession>U6KQR2</accession>
<dbReference type="EMBL" id="HG674021">
    <property type="protein sequence ID" value="CDJ38709.1"/>
    <property type="molecule type" value="Genomic_DNA"/>
</dbReference>
<dbReference type="VEuPathDB" id="ToxoDB:ETH_00038605"/>
<protein>
    <submittedName>
        <fullName evidence="2">Uncharacterized protein</fullName>
    </submittedName>
</protein>
<proteinExistence type="predicted"/>
<name>U6KQR2_EIMTE</name>
<dbReference type="AlphaFoldDB" id="U6KQR2"/>
<feature type="non-terminal residue" evidence="2">
    <location>
        <position position="1"/>
    </location>
</feature>
<feature type="compositionally biased region" description="Low complexity" evidence="1">
    <location>
        <begin position="100"/>
        <end position="116"/>
    </location>
</feature>
<keyword evidence="3" id="KW-1185">Reference proteome</keyword>
<gene>
    <name evidence="2" type="ORF">ETH_00038605</name>
</gene>